<protein>
    <submittedName>
        <fullName evidence="1">Uncharacterized protein</fullName>
    </submittedName>
</protein>
<name>M4R1D6_9CAUD</name>
<dbReference type="EMBL" id="HQ633071">
    <property type="protein sequence ID" value="AGH31517.1"/>
    <property type="molecule type" value="Genomic_DNA"/>
</dbReference>
<proteinExistence type="predicted"/>
<accession>M4R1D6</accession>
<evidence type="ECO:0000313" key="1">
    <source>
        <dbReference type="EMBL" id="AGH31517.1"/>
    </source>
</evidence>
<keyword evidence="2" id="KW-1185">Reference proteome</keyword>
<gene>
    <name evidence="1" type="ORF">SWZG_00004</name>
</gene>
<reference evidence="1 2" key="1">
    <citation type="submission" date="2010-10" db="EMBL/GenBank/DDBJ databases">
        <title>The Genome Sequence of Synechococcus phage S-SKS1.</title>
        <authorList>
            <consortium name="The Broad Institute Genome Sequencing Platform"/>
            <person name="Henn M.R."/>
            <person name="Clokie M."/>
            <person name="Levin J."/>
            <person name="Malboeuf C."/>
            <person name="Casali M."/>
            <person name="Russ C."/>
            <person name="Lennon N."/>
            <person name="Chapman S.B."/>
            <person name="Erlich R."/>
            <person name="Young S.K."/>
            <person name="Yandava C."/>
            <person name="Zeng Q."/>
            <person name="Alvarado L."/>
            <person name="Anderson S."/>
            <person name="Berlin A."/>
            <person name="Chen Z."/>
            <person name="Freedman E."/>
            <person name="Gellesch M."/>
            <person name="Goldberg J."/>
            <person name="Green L."/>
            <person name="Griggs A."/>
            <person name="Gujja S."/>
            <person name="Heilman E.R."/>
            <person name="Heiman D."/>
            <person name="Hollinger A."/>
            <person name="Howarth C."/>
            <person name="Larson L."/>
            <person name="Mehta T."/>
            <person name="Pearson M."/>
            <person name="Roberts A."/>
            <person name="Ryan E."/>
            <person name="Saif S."/>
            <person name="Shea T."/>
            <person name="Shenoy N."/>
            <person name="Sisk P."/>
            <person name="Stolte C."/>
            <person name="Sykes S."/>
            <person name="White J."/>
            <person name="Haas B."/>
            <person name="Nusbaum C."/>
            <person name="Birren B."/>
        </authorList>
    </citation>
    <scope>NUCLEOTIDE SEQUENCE [LARGE SCALE GENOMIC DNA]</scope>
</reference>
<dbReference type="GeneID" id="15010905"/>
<organism evidence="1 2">
    <name type="scientific">Synechococcus phage S-SKS1</name>
    <dbReference type="NCBI Taxonomy" id="754042"/>
    <lineage>
        <taxon>Viruses</taxon>
        <taxon>Duplodnaviria</taxon>
        <taxon>Heunggongvirae</taxon>
        <taxon>Uroviricota</taxon>
        <taxon>Caudoviricetes</taxon>
        <taxon>Llyrvirus</taxon>
        <taxon>Llyrvirus SSKS1</taxon>
    </lineage>
</organism>
<dbReference type="Proteomes" id="UP000201252">
    <property type="component" value="Segment"/>
</dbReference>
<dbReference type="RefSeq" id="YP_007674369.1">
    <property type="nucleotide sequence ID" value="NC_020851.1"/>
</dbReference>
<evidence type="ECO:0000313" key="2">
    <source>
        <dbReference type="Proteomes" id="UP000201252"/>
    </source>
</evidence>
<dbReference type="KEGG" id="vg:15010905"/>
<sequence length="83" mass="9471">MYENRSFAIFSTTEIDQVDFSLVCETSANSLRRSVSGDKTFVKWDGEQPEFVSTLTTLEGPYTHAEILNILNTDEWTESDNNQ</sequence>